<keyword evidence="7" id="KW-1185">Reference proteome</keyword>
<dbReference type="EMBL" id="MCGR01000009">
    <property type="protein sequence ID" value="ORY88628.1"/>
    <property type="molecule type" value="Genomic_DNA"/>
</dbReference>
<dbReference type="GO" id="GO:0016197">
    <property type="term" value="P:endosomal transport"/>
    <property type="evidence" value="ECO:0007669"/>
    <property type="project" value="TreeGrafter"/>
</dbReference>
<feature type="region of interest" description="Disordered" evidence="2">
    <location>
        <begin position="762"/>
        <end position="805"/>
    </location>
</feature>
<feature type="domain" description="EH" evidence="4">
    <location>
        <begin position="19"/>
        <end position="130"/>
    </location>
</feature>
<evidence type="ECO:0000259" key="4">
    <source>
        <dbReference type="PROSITE" id="PS50031"/>
    </source>
</evidence>
<feature type="coiled-coil region" evidence="1">
    <location>
        <begin position="567"/>
        <end position="643"/>
    </location>
</feature>
<dbReference type="Gene3D" id="1.10.238.10">
    <property type="entry name" value="EF-hand"/>
    <property type="match status" value="3"/>
</dbReference>
<feature type="compositionally biased region" description="Low complexity" evidence="2">
    <location>
        <begin position="124"/>
        <end position="146"/>
    </location>
</feature>
<name>A0A1Y2FX52_9BASI</name>
<dbReference type="CDD" id="cd14270">
    <property type="entry name" value="UBA"/>
    <property type="match status" value="1"/>
</dbReference>
<feature type="region of interest" description="Disordered" evidence="2">
    <location>
        <begin position="1320"/>
        <end position="1362"/>
    </location>
</feature>
<organism evidence="6 7">
    <name type="scientific">Leucosporidium creatinivorum</name>
    <dbReference type="NCBI Taxonomy" id="106004"/>
    <lineage>
        <taxon>Eukaryota</taxon>
        <taxon>Fungi</taxon>
        <taxon>Dikarya</taxon>
        <taxon>Basidiomycota</taxon>
        <taxon>Pucciniomycotina</taxon>
        <taxon>Microbotryomycetes</taxon>
        <taxon>Leucosporidiales</taxon>
        <taxon>Leucosporidium</taxon>
    </lineage>
</organism>
<dbReference type="GO" id="GO:0006897">
    <property type="term" value="P:endocytosis"/>
    <property type="evidence" value="ECO:0007669"/>
    <property type="project" value="TreeGrafter"/>
</dbReference>
<gene>
    <name evidence="6" type="ORF">BCR35DRAFT_350864</name>
</gene>
<feature type="compositionally biased region" description="Polar residues" evidence="2">
    <location>
        <begin position="941"/>
        <end position="957"/>
    </location>
</feature>
<dbReference type="InterPro" id="IPR011992">
    <property type="entry name" value="EF-hand-dom_pair"/>
</dbReference>
<feature type="domain" description="EH" evidence="4">
    <location>
        <begin position="159"/>
        <end position="249"/>
    </location>
</feature>
<feature type="compositionally biased region" description="Low complexity" evidence="2">
    <location>
        <begin position="899"/>
        <end position="912"/>
    </location>
</feature>
<feature type="region of interest" description="Disordered" evidence="2">
    <location>
        <begin position="124"/>
        <end position="149"/>
    </location>
</feature>
<reference evidence="6 7" key="1">
    <citation type="submission" date="2016-07" db="EMBL/GenBank/DDBJ databases">
        <title>Pervasive Adenine N6-methylation of Active Genes in Fungi.</title>
        <authorList>
            <consortium name="DOE Joint Genome Institute"/>
            <person name="Mondo S.J."/>
            <person name="Dannebaum R.O."/>
            <person name="Kuo R.C."/>
            <person name="Labutti K."/>
            <person name="Haridas S."/>
            <person name="Kuo A."/>
            <person name="Salamov A."/>
            <person name="Ahrendt S.R."/>
            <person name="Lipzen A."/>
            <person name="Sullivan W."/>
            <person name="Andreopoulos W.B."/>
            <person name="Clum A."/>
            <person name="Lindquist E."/>
            <person name="Daum C."/>
            <person name="Ramamoorthy G.K."/>
            <person name="Gryganskyi A."/>
            <person name="Culley D."/>
            <person name="Magnuson J.K."/>
            <person name="James T.Y."/>
            <person name="O'Malley M.A."/>
            <person name="Stajich J.E."/>
            <person name="Spatafora J.W."/>
            <person name="Visel A."/>
            <person name="Grigoriev I.V."/>
        </authorList>
    </citation>
    <scope>NUCLEOTIDE SEQUENCE [LARGE SCALE GENOMIC DNA]</scope>
    <source>
        <strain evidence="6 7">62-1032</strain>
    </source>
</reference>
<dbReference type="InterPro" id="IPR009060">
    <property type="entry name" value="UBA-like_sf"/>
</dbReference>
<protein>
    <submittedName>
        <fullName evidence="6">Uncharacterized protein</fullName>
    </submittedName>
</protein>
<dbReference type="GO" id="GO:0005509">
    <property type="term" value="F:calcium ion binding"/>
    <property type="evidence" value="ECO:0007669"/>
    <property type="project" value="InterPro"/>
</dbReference>
<feature type="region of interest" description="Disordered" evidence="2">
    <location>
        <begin position="837"/>
        <end position="912"/>
    </location>
</feature>
<dbReference type="PANTHER" id="PTHR11216:SF170">
    <property type="entry name" value="DYNAMIN ASSOCIATED PROTEIN 160, ISOFORM D"/>
    <property type="match status" value="1"/>
</dbReference>
<feature type="compositionally biased region" description="Acidic residues" evidence="2">
    <location>
        <begin position="1006"/>
        <end position="1019"/>
    </location>
</feature>
<dbReference type="PANTHER" id="PTHR11216">
    <property type="entry name" value="EH DOMAIN"/>
    <property type="match status" value="1"/>
</dbReference>
<dbReference type="GO" id="GO:0005737">
    <property type="term" value="C:cytoplasm"/>
    <property type="evidence" value="ECO:0007669"/>
    <property type="project" value="TreeGrafter"/>
</dbReference>
<evidence type="ECO:0000313" key="6">
    <source>
        <dbReference type="EMBL" id="ORY88628.1"/>
    </source>
</evidence>
<dbReference type="InterPro" id="IPR002048">
    <property type="entry name" value="EF_hand_dom"/>
</dbReference>
<feature type="compositionally biased region" description="Polar residues" evidence="2">
    <location>
        <begin position="875"/>
        <end position="885"/>
    </location>
</feature>
<feature type="region of interest" description="Disordered" evidence="2">
    <location>
        <begin position="925"/>
        <end position="1307"/>
    </location>
</feature>
<keyword evidence="1" id="KW-0175">Coiled coil</keyword>
<feature type="compositionally biased region" description="Polar residues" evidence="2">
    <location>
        <begin position="496"/>
        <end position="507"/>
    </location>
</feature>
<dbReference type="PROSITE" id="PS50222">
    <property type="entry name" value="EF_HAND_2"/>
    <property type="match status" value="1"/>
</dbReference>
<evidence type="ECO:0000256" key="2">
    <source>
        <dbReference type="SAM" id="MobiDB-lite"/>
    </source>
</evidence>
<feature type="compositionally biased region" description="Polar residues" evidence="2">
    <location>
        <begin position="440"/>
        <end position="484"/>
    </location>
</feature>
<feature type="compositionally biased region" description="Low complexity" evidence="2">
    <location>
        <begin position="1198"/>
        <end position="1214"/>
    </location>
</feature>
<dbReference type="InterPro" id="IPR015940">
    <property type="entry name" value="UBA"/>
</dbReference>
<feature type="compositionally biased region" description="Polar residues" evidence="2">
    <location>
        <begin position="771"/>
        <end position="804"/>
    </location>
</feature>
<feature type="compositionally biased region" description="Low complexity" evidence="2">
    <location>
        <begin position="1057"/>
        <end position="1071"/>
    </location>
</feature>
<accession>A0A1Y2FX52</accession>
<dbReference type="PROSITE" id="PS50030">
    <property type="entry name" value="UBA"/>
    <property type="match status" value="1"/>
</dbReference>
<feature type="compositionally biased region" description="Low complexity" evidence="2">
    <location>
        <begin position="1094"/>
        <end position="1108"/>
    </location>
</feature>
<dbReference type="SMART" id="SM00165">
    <property type="entry name" value="UBA"/>
    <property type="match status" value="1"/>
</dbReference>
<comment type="caution">
    <text evidence="6">The sequence shown here is derived from an EMBL/GenBank/DDBJ whole genome shotgun (WGS) entry which is preliminary data.</text>
</comment>
<dbReference type="Gene3D" id="1.10.8.10">
    <property type="entry name" value="DNA helicase RuvA subunit, C-terminal domain"/>
    <property type="match status" value="1"/>
</dbReference>
<feature type="compositionally biased region" description="Low complexity" evidence="2">
    <location>
        <begin position="1023"/>
        <end position="1032"/>
    </location>
</feature>
<feature type="domain" description="EF-hand" evidence="5">
    <location>
        <begin position="340"/>
        <end position="375"/>
    </location>
</feature>
<feature type="domain" description="UBA" evidence="3">
    <location>
        <begin position="1363"/>
        <end position="1403"/>
    </location>
</feature>
<dbReference type="CDD" id="cd00052">
    <property type="entry name" value="EH"/>
    <property type="match status" value="3"/>
</dbReference>
<feature type="compositionally biased region" description="Low complexity" evidence="2">
    <location>
        <begin position="508"/>
        <end position="517"/>
    </location>
</feature>
<feature type="compositionally biased region" description="Low complexity" evidence="2">
    <location>
        <begin position="1220"/>
        <end position="1247"/>
    </location>
</feature>
<feature type="region of interest" description="Disordered" evidence="2">
    <location>
        <begin position="387"/>
        <end position="484"/>
    </location>
</feature>
<feature type="compositionally biased region" description="Low complexity" evidence="2">
    <location>
        <begin position="1291"/>
        <end position="1305"/>
    </location>
</feature>
<evidence type="ECO:0000313" key="7">
    <source>
        <dbReference type="Proteomes" id="UP000193467"/>
    </source>
</evidence>
<dbReference type="OrthoDB" id="524326at2759"/>
<dbReference type="SUPFAM" id="SSF46934">
    <property type="entry name" value="UBA-like"/>
    <property type="match status" value="1"/>
</dbReference>
<dbReference type="PROSITE" id="PS50031">
    <property type="entry name" value="EH"/>
    <property type="match status" value="3"/>
</dbReference>
<dbReference type="Proteomes" id="UP000193467">
    <property type="component" value="Unassembled WGS sequence"/>
</dbReference>
<feature type="region of interest" description="Disordered" evidence="2">
    <location>
        <begin position="496"/>
        <end position="540"/>
    </location>
</feature>
<feature type="compositionally biased region" description="Basic and acidic residues" evidence="2">
    <location>
        <begin position="704"/>
        <end position="722"/>
    </location>
</feature>
<dbReference type="Pfam" id="PF12763">
    <property type="entry name" value="EH"/>
    <property type="match status" value="3"/>
</dbReference>
<sequence>MASEPTPPSLTVFHPSPNEKEAAQHLFEKADTDQLGVLTGDKAVPFFQHSSLPPALLGEIWQLSDPENSGFLTPERFAVAFRLIGHAQSHGGQGDVKSDWIGTPGPFPRFQGFAIPEHLGAGAAPTASASASPAPAAQSAPLQAQGTGSAAGVSITTEEKARYAKLFANSGPVAGLLDGDKARDIFIKSKLPFETLGQIWNLADTHSRGSLDVADFTIGMHLIQHTMNGALPQLPAVLNPALYASATSLPLPAVGPAGSRIATSAAPAPASPLRQSSIVPPAPVYASPQQQFAPQAQQQPWDISAQEKLESDGYFDGIDTTRKGTIEGEAAVGFFMQSGLGMEVLARVWDLADIRQTGALNKDEFAVALKLIRDKVAGKEVPQTLGASLIPPSLRQGSLQSQPSGPQRDLLDLMDDDPAPSSAPAFSAPPPQPSIFPQATGSSIQRTLSPQTTGTRALSPQSTGSRALSPQATGSGSGIATPQYGLQGTIFPQATGASQQTLSPQTTGFANNFSAPPAAAPVPQPGPAASANFFDDNDDADTRAKLSADSVQLGNLQDEHKQVTSAVTDLATTRAELETQLSETTKQINELQVSLSQARAAHETERTMVDELRKKNEDQKAVLARARTELITAESDLSGLRVERTEIEGNFLRDKEEVREMKRKMAEVGAETTTLKTMLEKLKKEARQQKGLGAISRKQLATAETEREKTETDLRSVEREVAEAGSSGSTFVKEEESDSPFDFSHSAATTHPAVAAAAALPLPTSPGIASPASSVRSTNPFDRMGSLSQQISPQPTGNDTSVAGTSLGLPAAAAVAVGAGAVAAASAVGAGVASLWKGDEEEEQKPQIKEEDQTAFPSTSTETKEPETDPFGLPVSSTTSNSNAAFDSAFDQGFGDDFSTSVAPASASSLAPTAEHNAAFDDAFGAASSSTAVPAVEEPISESQDGPRSSSTLTESSEAPVHNATPLQIDEPVFNAPLLAANDTSTEEDSATDSNVFASPAVQSTEEQDSSDDEEEVEEAGPSSRYASASARSIHDDEPEQEAEQAPATSTSDSGESFVHVHSQSAASSSVLNEEDSAVATKFPALEAVEEPEVTPAPVAVDAPTPVEHQPEEPITAVPADLSSAEEHAPSPTSELDTFEDANTNAGGSSAEPASPTTGGPTDSLASPTTSLATVSDAPTATTTLPTHRRAPPPPPASRSSVPTPAPVTSTSTAFDDAFGDSSSPSTSAAAPAPASATDDFDSAFADLGPSAPVVPAQSDLGASTSSAVPNADFDDAFDFDDSFKADFDEPPTVVSGPTSPSASAFDESFANFDSSFAPAASVSGTEEGARRQDSTGGFSFDDSFGASGEPTAVGAPVAEAAKEDDSVDVKQLVGMGFSRVQSIQALEKADYNVSKAINSLLG</sequence>
<dbReference type="InParanoid" id="A0A1Y2FX52"/>
<feature type="domain" description="EH" evidence="4">
    <location>
        <begin position="307"/>
        <end position="396"/>
    </location>
</feature>
<dbReference type="SMART" id="SM00027">
    <property type="entry name" value="EH"/>
    <property type="match status" value="3"/>
</dbReference>
<dbReference type="SUPFAM" id="SSF47473">
    <property type="entry name" value="EF-hand"/>
    <property type="match status" value="3"/>
</dbReference>
<feature type="compositionally biased region" description="Polar residues" evidence="2">
    <location>
        <begin position="1131"/>
        <end position="1148"/>
    </location>
</feature>
<dbReference type="STRING" id="106004.A0A1Y2FX52"/>
<evidence type="ECO:0000256" key="1">
    <source>
        <dbReference type="SAM" id="Coils"/>
    </source>
</evidence>
<dbReference type="InterPro" id="IPR000261">
    <property type="entry name" value="EH_dom"/>
</dbReference>
<proteinExistence type="predicted"/>
<dbReference type="GO" id="GO:0005886">
    <property type="term" value="C:plasma membrane"/>
    <property type="evidence" value="ECO:0007669"/>
    <property type="project" value="TreeGrafter"/>
</dbReference>
<feature type="region of interest" description="Disordered" evidence="2">
    <location>
        <begin position="693"/>
        <end position="741"/>
    </location>
</feature>
<evidence type="ECO:0000259" key="3">
    <source>
        <dbReference type="PROSITE" id="PS50030"/>
    </source>
</evidence>
<feature type="compositionally biased region" description="Polar residues" evidence="2">
    <location>
        <begin position="1155"/>
        <end position="1174"/>
    </location>
</feature>
<feature type="compositionally biased region" description="Low complexity" evidence="2">
    <location>
        <begin position="391"/>
        <end position="408"/>
    </location>
</feature>
<dbReference type="Pfam" id="PF00627">
    <property type="entry name" value="UBA"/>
    <property type="match status" value="1"/>
</dbReference>
<evidence type="ECO:0000259" key="5">
    <source>
        <dbReference type="PROSITE" id="PS50222"/>
    </source>
</evidence>